<evidence type="ECO:0000313" key="2">
    <source>
        <dbReference type="EMBL" id="KAI6649194.1"/>
    </source>
</evidence>
<dbReference type="InterPro" id="IPR002876">
    <property type="entry name" value="Transcrip_reg_TACO1-like"/>
</dbReference>
<comment type="caution">
    <text evidence="2">The sequence shown here is derived from an EMBL/GenBank/DDBJ whole genome shotgun (WGS) entry which is preliminary data.</text>
</comment>
<dbReference type="Proteomes" id="UP001165289">
    <property type="component" value="Unassembled WGS sequence"/>
</dbReference>
<accession>A0AAV7JLA0</accession>
<dbReference type="Gene3D" id="1.10.10.200">
    <property type="match status" value="1"/>
</dbReference>
<dbReference type="PANTHER" id="PTHR12532">
    <property type="entry name" value="TRANSLATIONAL ACTIVATOR OF CYTOCHROME C OXIDASE 1"/>
    <property type="match status" value="1"/>
</dbReference>
<feature type="domain" description="TACO1/YebC-like N-terminal" evidence="1">
    <location>
        <begin position="227"/>
        <end position="291"/>
    </location>
</feature>
<sequence>MAERNCLRSLENVPKGLATKISNLNDYLTERNVRILSYLYNEENRDCVDISTNFLEILSNQENINCHLLIRFLRVSCLDKLAGQIEDELGTNREFLESDHEAMQDVEASLNDTDGTLSIRCLKFRELLVEILREEMFTPDDNLELRSMYNLSPVKDKQCKTLLEVVLYDELSRTKITDVCDILQVFLFNNGKVKAVLQTGTYSKLTQHKVVIKFQLNETQLRFAGHNKWSKIARKKLVADMQRSNMISRHVTRIRKHVAKNGNSEQHPELIDLMDRGKELQIPKATLERALTISLAKSFKEHKVILRGPSNYLVLVCIYGSPSIINQSRSELKKISRKHSLTILQAGSDSSFFLEKGLYQYFPFG</sequence>
<dbReference type="GO" id="GO:0005739">
    <property type="term" value="C:mitochondrion"/>
    <property type="evidence" value="ECO:0007669"/>
    <property type="project" value="TreeGrafter"/>
</dbReference>
<dbReference type="InterPro" id="IPR017856">
    <property type="entry name" value="Integrase-like_N"/>
</dbReference>
<proteinExistence type="predicted"/>
<evidence type="ECO:0000313" key="3">
    <source>
        <dbReference type="Proteomes" id="UP001165289"/>
    </source>
</evidence>
<dbReference type="InterPro" id="IPR049083">
    <property type="entry name" value="TACO1_YebC_N"/>
</dbReference>
<dbReference type="EMBL" id="JAKMXF010000321">
    <property type="protein sequence ID" value="KAI6649194.1"/>
    <property type="molecule type" value="Genomic_DNA"/>
</dbReference>
<reference evidence="2 3" key="1">
    <citation type="journal article" date="2023" name="BMC Biol.">
        <title>The compact genome of the sponge Oopsacas minuta (Hexactinellida) is lacking key metazoan core genes.</title>
        <authorList>
            <person name="Santini S."/>
            <person name="Schenkelaars Q."/>
            <person name="Jourda C."/>
            <person name="Duchesne M."/>
            <person name="Belahbib H."/>
            <person name="Rocher C."/>
            <person name="Selva M."/>
            <person name="Riesgo A."/>
            <person name="Vervoort M."/>
            <person name="Leys S.P."/>
            <person name="Kodjabachian L."/>
            <person name="Le Bivic A."/>
            <person name="Borchiellini C."/>
            <person name="Claverie J.M."/>
            <person name="Renard E."/>
        </authorList>
    </citation>
    <scope>NUCLEOTIDE SEQUENCE [LARGE SCALE GENOMIC DNA]</scope>
    <source>
        <strain evidence="2">SPO-2</strain>
    </source>
</reference>
<dbReference type="Pfam" id="PF20772">
    <property type="entry name" value="TACO1_YebC_N"/>
    <property type="match status" value="1"/>
</dbReference>
<dbReference type="InterPro" id="IPR029072">
    <property type="entry name" value="YebC-like"/>
</dbReference>
<dbReference type="PANTHER" id="PTHR12532:SF0">
    <property type="entry name" value="TRANSLATIONAL ACTIVATOR OF CYTOCHROME C OXIDASE 1"/>
    <property type="match status" value="1"/>
</dbReference>
<organism evidence="2 3">
    <name type="scientific">Oopsacas minuta</name>
    <dbReference type="NCBI Taxonomy" id="111878"/>
    <lineage>
        <taxon>Eukaryota</taxon>
        <taxon>Metazoa</taxon>
        <taxon>Porifera</taxon>
        <taxon>Hexactinellida</taxon>
        <taxon>Hexasterophora</taxon>
        <taxon>Lyssacinosida</taxon>
        <taxon>Leucopsacidae</taxon>
        <taxon>Oopsacas</taxon>
    </lineage>
</organism>
<dbReference type="SUPFAM" id="SSF75625">
    <property type="entry name" value="YebC-like"/>
    <property type="match status" value="1"/>
</dbReference>
<keyword evidence="3" id="KW-1185">Reference proteome</keyword>
<dbReference type="AlphaFoldDB" id="A0AAV7JLA0"/>
<gene>
    <name evidence="2" type="ORF">LOD99_11563</name>
</gene>
<evidence type="ECO:0000259" key="1">
    <source>
        <dbReference type="Pfam" id="PF20772"/>
    </source>
</evidence>
<protein>
    <recommendedName>
        <fullName evidence="1">TACO1/YebC-like N-terminal domain-containing protein</fullName>
    </recommendedName>
</protein>
<name>A0AAV7JLA0_9METZ</name>